<gene>
    <name evidence="4" type="ORF">BJ684DRAFT_18186</name>
</gene>
<dbReference type="EMBL" id="KZ987729">
    <property type="protein sequence ID" value="RKP15482.1"/>
    <property type="molecule type" value="Genomic_DNA"/>
</dbReference>
<dbReference type="GO" id="GO:0005737">
    <property type="term" value="C:cytoplasm"/>
    <property type="evidence" value="ECO:0007669"/>
    <property type="project" value="TreeGrafter"/>
</dbReference>
<dbReference type="GO" id="GO:0035556">
    <property type="term" value="P:intracellular signal transduction"/>
    <property type="evidence" value="ECO:0007669"/>
    <property type="project" value="TreeGrafter"/>
</dbReference>
<evidence type="ECO:0000259" key="3">
    <source>
        <dbReference type="PROSITE" id="PS50011"/>
    </source>
</evidence>
<accession>A0A4P9Y9J7</accession>
<dbReference type="OrthoDB" id="1668230at2759"/>
<dbReference type="PANTHER" id="PTHR24346">
    <property type="entry name" value="MAP/MICROTUBULE AFFINITY-REGULATING KINASE"/>
    <property type="match status" value="1"/>
</dbReference>
<dbReference type="GO" id="GO:0005524">
    <property type="term" value="F:ATP binding"/>
    <property type="evidence" value="ECO:0007669"/>
    <property type="project" value="UniProtKB-KW"/>
</dbReference>
<evidence type="ECO:0000313" key="4">
    <source>
        <dbReference type="EMBL" id="RKP15482.1"/>
    </source>
</evidence>
<proteinExistence type="predicted"/>
<feature type="domain" description="Protein kinase" evidence="3">
    <location>
        <begin position="1"/>
        <end position="156"/>
    </location>
</feature>
<sequence>MIPGLVHGDIKPRNVMLFDASILSPGMWKIIDFDAASEFDALVDAATPPYCAPEIVQASCEDSTILAHPSQDVYSLGMLLKRMYLGPTFNVDEEPPLPGSSTFEKQGLKTFGMEQMRESKSRMNGHPPTRNMISRMTQEASKNRISLDDVLGYRLIVRELNLILPGWGNWIREGGAMNSGACMPYRSPFHDLSIYCAYFGRGIGPGEVGRKDILASLVATQMSQFHHGLRLSLSNGAATWEDDVEGVIKALEETGLGEKDWMSGYGETFLDTQGGQGVPGALFFKGRTLPESRVPWWQVI</sequence>
<dbReference type="AlphaFoldDB" id="A0A4P9Y9J7"/>
<name>A0A4P9Y9J7_9FUNG</name>
<dbReference type="PANTHER" id="PTHR24346:SF30">
    <property type="entry name" value="MATERNAL EMBRYONIC LEUCINE ZIPPER KINASE"/>
    <property type="match status" value="1"/>
</dbReference>
<evidence type="ECO:0000313" key="5">
    <source>
        <dbReference type="Proteomes" id="UP000267251"/>
    </source>
</evidence>
<organism evidence="4 5">
    <name type="scientific">Piptocephalis cylindrospora</name>
    <dbReference type="NCBI Taxonomy" id="1907219"/>
    <lineage>
        <taxon>Eukaryota</taxon>
        <taxon>Fungi</taxon>
        <taxon>Fungi incertae sedis</taxon>
        <taxon>Zoopagomycota</taxon>
        <taxon>Zoopagomycotina</taxon>
        <taxon>Zoopagomycetes</taxon>
        <taxon>Zoopagales</taxon>
        <taxon>Piptocephalidaceae</taxon>
        <taxon>Piptocephalis</taxon>
    </lineage>
</organism>
<keyword evidence="1" id="KW-0547">Nucleotide-binding</keyword>
<dbReference type="GO" id="GO:0004674">
    <property type="term" value="F:protein serine/threonine kinase activity"/>
    <property type="evidence" value="ECO:0007669"/>
    <property type="project" value="TreeGrafter"/>
</dbReference>
<evidence type="ECO:0000256" key="1">
    <source>
        <dbReference type="ARBA" id="ARBA00022741"/>
    </source>
</evidence>
<dbReference type="InterPro" id="IPR011009">
    <property type="entry name" value="Kinase-like_dom_sf"/>
</dbReference>
<dbReference type="Gene3D" id="1.10.510.10">
    <property type="entry name" value="Transferase(Phosphotransferase) domain 1"/>
    <property type="match status" value="1"/>
</dbReference>
<dbReference type="Proteomes" id="UP000267251">
    <property type="component" value="Unassembled WGS sequence"/>
</dbReference>
<reference evidence="5" key="1">
    <citation type="journal article" date="2018" name="Nat. Microbiol.">
        <title>Leveraging single-cell genomics to expand the fungal tree of life.</title>
        <authorList>
            <person name="Ahrendt S.R."/>
            <person name="Quandt C.A."/>
            <person name="Ciobanu D."/>
            <person name="Clum A."/>
            <person name="Salamov A."/>
            <person name="Andreopoulos B."/>
            <person name="Cheng J.F."/>
            <person name="Woyke T."/>
            <person name="Pelin A."/>
            <person name="Henrissat B."/>
            <person name="Reynolds N.K."/>
            <person name="Benny G.L."/>
            <person name="Smith M.E."/>
            <person name="James T.Y."/>
            <person name="Grigoriev I.V."/>
        </authorList>
    </citation>
    <scope>NUCLEOTIDE SEQUENCE [LARGE SCALE GENOMIC DNA]</scope>
</reference>
<dbReference type="PROSITE" id="PS50011">
    <property type="entry name" value="PROTEIN_KINASE_DOM"/>
    <property type="match status" value="1"/>
</dbReference>
<dbReference type="SUPFAM" id="SSF56112">
    <property type="entry name" value="Protein kinase-like (PK-like)"/>
    <property type="match status" value="1"/>
</dbReference>
<evidence type="ECO:0000256" key="2">
    <source>
        <dbReference type="ARBA" id="ARBA00022840"/>
    </source>
</evidence>
<dbReference type="InterPro" id="IPR000719">
    <property type="entry name" value="Prot_kinase_dom"/>
</dbReference>
<dbReference type="InterPro" id="IPR008271">
    <property type="entry name" value="Ser/Thr_kinase_AS"/>
</dbReference>
<dbReference type="PROSITE" id="PS00108">
    <property type="entry name" value="PROTEIN_KINASE_ST"/>
    <property type="match status" value="1"/>
</dbReference>
<protein>
    <recommendedName>
        <fullName evidence="3">Protein kinase domain-containing protein</fullName>
    </recommendedName>
</protein>
<keyword evidence="5" id="KW-1185">Reference proteome</keyword>
<keyword evidence="2" id="KW-0067">ATP-binding</keyword>
<dbReference type="Pfam" id="PF00069">
    <property type="entry name" value="Pkinase"/>
    <property type="match status" value="1"/>
</dbReference>